<dbReference type="STRING" id="1249483.LEP1GSC202_2614"/>
<dbReference type="RefSeq" id="WP_015679093.1">
    <property type="nucleotide sequence ID" value="NZ_AOGX02000044.1"/>
</dbReference>
<dbReference type="Proteomes" id="UP000013996">
    <property type="component" value="Unassembled WGS sequence"/>
</dbReference>
<reference evidence="3 4" key="1">
    <citation type="submission" date="2013-04" db="EMBL/GenBank/DDBJ databases">
        <authorList>
            <person name="Harkins D.M."/>
            <person name="Durkin A.S."/>
            <person name="Brinkac L.M."/>
            <person name="Haft D.H."/>
            <person name="Selengut J.D."/>
            <person name="Sanka R."/>
            <person name="DePew J."/>
            <person name="Purushe J."/>
            <person name="Hartskeerl R.A."/>
            <person name="Ahmed A."/>
            <person name="van der Linden H."/>
            <person name="Goris M.G.A."/>
            <person name="Vinetz J.M."/>
            <person name="Sutton G.G."/>
            <person name="Nierman W.C."/>
            <person name="Fouts D.E."/>
        </authorList>
    </citation>
    <scope>NUCLEOTIDE SEQUENCE [LARGE SCALE GENOMIC DNA]</scope>
    <source>
        <strain evidence="3 4">Sao Paulo</strain>
    </source>
</reference>
<dbReference type="InterPro" id="IPR028939">
    <property type="entry name" value="P5C_Rdtase_cat_N"/>
</dbReference>
<keyword evidence="1" id="KW-0560">Oxidoreductase</keyword>
<dbReference type="Gene3D" id="3.40.50.720">
    <property type="entry name" value="NAD(P)-binding Rossmann-like Domain"/>
    <property type="match status" value="1"/>
</dbReference>
<gene>
    <name evidence="3" type="ORF">LEP1GSC202_2614</name>
</gene>
<dbReference type="PANTHER" id="PTHR14239:SF0">
    <property type="entry name" value="F420-DEPENDENT NADP REDUCTASE"/>
    <property type="match status" value="1"/>
</dbReference>
<dbReference type="InterPro" id="IPR051267">
    <property type="entry name" value="STEAP_metalloreductase"/>
</dbReference>
<evidence type="ECO:0000313" key="3">
    <source>
        <dbReference type="EMBL" id="EOQ87120.1"/>
    </source>
</evidence>
<evidence type="ECO:0000256" key="1">
    <source>
        <dbReference type="ARBA" id="ARBA00023002"/>
    </source>
</evidence>
<proteinExistence type="predicted"/>
<organism evidence="3 4">
    <name type="scientific">Leptospira yanagawae serovar Saopaulo str. Sao Paulo = ATCC 700523</name>
    <dbReference type="NCBI Taxonomy" id="1249483"/>
    <lineage>
        <taxon>Bacteria</taxon>
        <taxon>Pseudomonadati</taxon>
        <taxon>Spirochaetota</taxon>
        <taxon>Spirochaetia</taxon>
        <taxon>Leptospirales</taxon>
        <taxon>Leptospiraceae</taxon>
        <taxon>Leptospira</taxon>
    </lineage>
</organism>
<dbReference type="Pfam" id="PF03807">
    <property type="entry name" value="F420_oxidored"/>
    <property type="match status" value="1"/>
</dbReference>
<dbReference type="EMBL" id="AOGX02000044">
    <property type="protein sequence ID" value="EOQ87120.1"/>
    <property type="molecule type" value="Genomic_DNA"/>
</dbReference>
<dbReference type="GO" id="GO:0008823">
    <property type="term" value="F:cupric reductase (NADH) activity"/>
    <property type="evidence" value="ECO:0007669"/>
    <property type="project" value="TreeGrafter"/>
</dbReference>
<protein>
    <submittedName>
        <fullName evidence="3">NADP oxidoreductase coenzyme F420-dependent</fullName>
    </submittedName>
</protein>
<evidence type="ECO:0000259" key="2">
    <source>
        <dbReference type="Pfam" id="PF03807"/>
    </source>
</evidence>
<dbReference type="AlphaFoldDB" id="A0A5E8H8X8"/>
<dbReference type="GO" id="GO:0015677">
    <property type="term" value="P:copper ion import"/>
    <property type="evidence" value="ECO:0007669"/>
    <property type="project" value="TreeGrafter"/>
</dbReference>
<dbReference type="InterPro" id="IPR036291">
    <property type="entry name" value="NAD(P)-bd_dom_sf"/>
</dbReference>
<dbReference type="SUPFAM" id="SSF51735">
    <property type="entry name" value="NAD(P)-binding Rossmann-fold domains"/>
    <property type="match status" value="1"/>
</dbReference>
<dbReference type="PANTHER" id="PTHR14239">
    <property type="entry name" value="DUDULIN-RELATED"/>
    <property type="match status" value="1"/>
</dbReference>
<name>A0A5E8H8X8_9LEPT</name>
<dbReference type="GO" id="GO:0005886">
    <property type="term" value="C:plasma membrane"/>
    <property type="evidence" value="ECO:0007669"/>
    <property type="project" value="TreeGrafter"/>
</dbReference>
<comment type="caution">
    <text evidence="3">The sequence shown here is derived from an EMBL/GenBank/DDBJ whole genome shotgun (WGS) entry which is preliminary data.</text>
</comment>
<accession>A0A5E8H8X8</accession>
<evidence type="ECO:0000313" key="4">
    <source>
        <dbReference type="Proteomes" id="UP000013996"/>
    </source>
</evidence>
<feature type="domain" description="Pyrroline-5-carboxylate reductase catalytic N-terminal" evidence="2">
    <location>
        <begin position="29"/>
        <end position="118"/>
    </location>
</feature>
<dbReference type="GO" id="GO:0052851">
    <property type="term" value="F:ferric-chelate reductase (NADPH) activity"/>
    <property type="evidence" value="ECO:0007669"/>
    <property type="project" value="TreeGrafter"/>
</dbReference>
<sequence length="234" mass="25923">MKLKILGIAKWISTDYENSYQSERWKIMKIAIIGTGNVGGALAEGWSKQGHEILLGVRDPNQFKGKELLQLPSVTVHPIADATKLAEVIVLSTPAKEVIHVTKSLGDTTGKVIIDTMNTIQRSPNQSEQSTTEIILKHTNTKDVVKCFNTTGANHLTNPVFGDQVIDLFVAGDSTRGKTIAKQLALDLGFAECYDVGGNDRFFLMEEFALFWINLAMFQKQGRDIGFKLLKRNN</sequence>